<dbReference type="GO" id="GO:0003774">
    <property type="term" value="F:cytoskeletal motor activity"/>
    <property type="evidence" value="ECO:0007669"/>
    <property type="project" value="InterPro"/>
</dbReference>
<evidence type="ECO:0000256" key="6">
    <source>
        <dbReference type="ARBA" id="ARBA00022500"/>
    </source>
</evidence>
<comment type="function">
    <text evidence="10">FliM is one of three proteins (FliG, FliN, FliM) that forms the rotor-mounted switch complex (C ring), located at the base of the basal body. This complex interacts with the CheY and CheZ chemotaxis proteins, in addition to contacting components of the motor that determine the direction of flagellar rotation.</text>
</comment>
<evidence type="ECO:0000256" key="8">
    <source>
        <dbReference type="ARBA" id="ARBA00023136"/>
    </source>
</evidence>
<dbReference type="Pfam" id="PF01052">
    <property type="entry name" value="FliMN_C"/>
    <property type="match status" value="1"/>
</dbReference>
<comment type="caution">
    <text evidence="12">The sequence shown here is derived from an EMBL/GenBank/DDBJ whole genome shotgun (WGS) entry which is preliminary data.</text>
</comment>
<keyword evidence="12" id="KW-0966">Cell projection</keyword>
<sequence length="329" mass="35468">MTDDGKSLLGDDALGALMAELTEVDDAGGGNGAVRDSVVRPYTFGQDGYASADRLSGLARMAERLARHLRSVIEPFAGTKVQVAAEHHQTMLFDRWRAELPSFSSISLYRLRPLKGGVLAVIEPEFVTAMVDAFYGGSGVAVKHRAREFTPTEERLLGRLTDGIMEGVASVWSDVGSFLPSFVSRETNAAYASLVRADEPVVVQRFIVTPGTGRSSVVAIVYPLGSLRPYESQLAAKVHADPGPVDGEWRGRLARALTHVRLPVRSVLAQPELTVAELMALKPGDVIPITLAPKVPLIVANRRLAYGTIGEQEGRAALMVEHVEQGTMK</sequence>
<evidence type="ECO:0000256" key="5">
    <source>
        <dbReference type="ARBA" id="ARBA00022475"/>
    </source>
</evidence>
<evidence type="ECO:0000256" key="4">
    <source>
        <dbReference type="ARBA" id="ARBA00021898"/>
    </source>
</evidence>
<dbReference type="GO" id="GO:0050918">
    <property type="term" value="P:positive chemotaxis"/>
    <property type="evidence" value="ECO:0007669"/>
    <property type="project" value="TreeGrafter"/>
</dbReference>
<keyword evidence="5" id="KW-1003">Cell membrane</keyword>
<comment type="similarity">
    <text evidence="3">Belongs to the FliM family.</text>
</comment>
<evidence type="ECO:0000259" key="11">
    <source>
        <dbReference type="Pfam" id="PF01052"/>
    </source>
</evidence>
<proteinExistence type="inferred from homology"/>
<dbReference type="InterPro" id="IPR036429">
    <property type="entry name" value="SpoA-like_sf"/>
</dbReference>
<dbReference type="Gene3D" id="2.30.330.10">
    <property type="entry name" value="SpoA-like"/>
    <property type="match status" value="1"/>
</dbReference>
<keyword evidence="13" id="KW-1185">Reference proteome</keyword>
<keyword evidence="8" id="KW-0472">Membrane</keyword>
<dbReference type="EMBL" id="PHHF01000008">
    <property type="protein sequence ID" value="PTD27298.1"/>
    <property type="molecule type" value="Genomic_DNA"/>
</dbReference>
<feature type="domain" description="Flagellar motor switch protein FliN-like C-terminal" evidence="11">
    <location>
        <begin position="256"/>
        <end position="323"/>
    </location>
</feature>
<evidence type="ECO:0000256" key="1">
    <source>
        <dbReference type="ARBA" id="ARBA00004117"/>
    </source>
</evidence>
<comment type="subcellular location">
    <subcellularLocation>
        <location evidence="1">Bacterial flagellum basal body</location>
    </subcellularLocation>
    <subcellularLocation>
        <location evidence="2">Cell membrane</location>
        <topology evidence="2">Peripheral membrane protein</topology>
    </subcellularLocation>
</comment>
<dbReference type="GO" id="GO:0009425">
    <property type="term" value="C:bacterial-type flagellum basal body"/>
    <property type="evidence" value="ECO:0007669"/>
    <property type="project" value="UniProtKB-SubCell"/>
</dbReference>
<dbReference type="Gene3D" id="3.40.1550.10">
    <property type="entry name" value="CheC-like"/>
    <property type="match status" value="1"/>
</dbReference>
<keyword evidence="12" id="KW-0969">Cilium</keyword>
<evidence type="ECO:0000256" key="9">
    <source>
        <dbReference type="ARBA" id="ARBA00023143"/>
    </source>
</evidence>
<dbReference type="Pfam" id="PF02154">
    <property type="entry name" value="FliM"/>
    <property type="match status" value="1"/>
</dbReference>
<dbReference type="SUPFAM" id="SSF103039">
    <property type="entry name" value="CheC-like"/>
    <property type="match status" value="1"/>
</dbReference>
<keyword evidence="9" id="KW-0975">Bacterial flagellum</keyword>
<dbReference type="AlphaFoldDB" id="A0A2T4I7K3"/>
<gene>
    <name evidence="12" type="ORF">CV103_01985</name>
</gene>
<evidence type="ECO:0000256" key="10">
    <source>
        <dbReference type="ARBA" id="ARBA00025044"/>
    </source>
</evidence>
<dbReference type="CDD" id="cd17908">
    <property type="entry name" value="FliM"/>
    <property type="match status" value="1"/>
</dbReference>
<reference evidence="12 13" key="1">
    <citation type="submission" date="2017-11" db="EMBL/GenBank/DDBJ databases">
        <title>Sphingomonas oleivorans sp. nov., isolated from oil-contaminated soil.</title>
        <authorList>
            <person name="Wang L."/>
            <person name="Chen L."/>
        </authorList>
    </citation>
    <scope>NUCLEOTIDE SEQUENCE [LARGE SCALE GENOMIC DNA]</scope>
    <source>
        <strain evidence="12 13">K101</strain>
    </source>
</reference>
<organism evidence="12 13">
    <name type="scientific">Edaphosphingomonas fennica</name>
    <dbReference type="NCBI Taxonomy" id="114404"/>
    <lineage>
        <taxon>Bacteria</taxon>
        <taxon>Pseudomonadati</taxon>
        <taxon>Pseudomonadota</taxon>
        <taxon>Alphaproteobacteria</taxon>
        <taxon>Sphingomonadales</taxon>
        <taxon>Rhizorhabdaceae</taxon>
        <taxon>Edaphosphingomonas</taxon>
    </lineage>
</organism>
<protein>
    <recommendedName>
        <fullName evidence="4">Flagellar motor switch protein FliM</fullName>
    </recommendedName>
</protein>
<name>A0A2T4I7K3_9SPHN</name>
<dbReference type="InterPro" id="IPR001689">
    <property type="entry name" value="Flag_FliM"/>
</dbReference>
<evidence type="ECO:0000313" key="13">
    <source>
        <dbReference type="Proteomes" id="UP000241206"/>
    </source>
</evidence>
<dbReference type="PANTHER" id="PTHR30034:SF6">
    <property type="entry name" value="YOP PROTEINS TRANSLOCATION PROTEIN Q"/>
    <property type="match status" value="1"/>
</dbReference>
<dbReference type="SUPFAM" id="SSF101801">
    <property type="entry name" value="Surface presentation of antigens (SPOA)"/>
    <property type="match status" value="1"/>
</dbReference>
<dbReference type="Proteomes" id="UP000241206">
    <property type="component" value="Unassembled WGS sequence"/>
</dbReference>
<dbReference type="GO" id="GO:0005886">
    <property type="term" value="C:plasma membrane"/>
    <property type="evidence" value="ECO:0007669"/>
    <property type="project" value="UniProtKB-SubCell"/>
</dbReference>
<accession>A0A2T4I7K3</accession>
<evidence type="ECO:0000256" key="2">
    <source>
        <dbReference type="ARBA" id="ARBA00004202"/>
    </source>
</evidence>
<evidence type="ECO:0000256" key="3">
    <source>
        <dbReference type="ARBA" id="ARBA00011049"/>
    </source>
</evidence>
<keyword evidence="7" id="KW-0283">Flagellar rotation</keyword>
<keyword evidence="12" id="KW-0282">Flagellum</keyword>
<evidence type="ECO:0000256" key="7">
    <source>
        <dbReference type="ARBA" id="ARBA00022779"/>
    </source>
</evidence>
<dbReference type="InterPro" id="IPR028976">
    <property type="entry name" value="CheC-like_sf"/>
</dbReference>
<dbReference type="RefSeq" id="WP_015457920.1">
    <property type="nucleotide sequence ID" value="NZ_PHHF01000008.1"/>
</dbReference>
<dbReference type="GO" id="GO:0071978">
    <property type="term" value="P:bacterial-type flagellum-dependent swarming motility"/>
    <property type="evidence" value="ECO:0007669"/>
    <property type="project" value="TreeGrafter"/>
</dbReference>
<dbReference type="PANTHER" id="PTHR30034">
    <property type="entry name" value="FLAGELLAR MOTOR SWITCH PROTEIN FLIM"/>
    <property type="match status" value="1"/>
</dbReference>
<keyword evidence="6" id="KW-0145">Chemotaxis</keyword>
<dbReference type="InterPro" id="IPR001543">
    <property type="entry name" value="FliN-like_C"/>
</dbReference>
<evidence type="ECO:0000313" key="12">
    <source>
        <dbReference type="EMBL" id="PTD27298.1"/>
    </source>
</evidence>